<name>X1R9B6_9ZZZZ</name>
<sequence>MQKNYPKFNWKDDRLEEFRFCYNYKDLSYPDSRWIFGQYILVVSLEQFKKMLEMMEEGGWI</sequence>
<accession>X1R9B6</accession>
<comment type="caution">
    <text evidence="1">The sequence shown here is derived from an EMBL/GenBank/DDBJ whole genome shotgun (WGS) entry which is preliminary data.</text>
</comment>
<dbReference type="AlphaFoldDB" id="X1R9B6"/>
<gene>
    <name evidence="1" type="ORF">S12H4_01765</name>
</gene>
<protein>
    <submittedName>
        <fullName evidence="1">Uncharacterized protein</fullName>
    </submittedName>
</protein>
<proteinExistence type="predicted"/>
<dbReference type="EMBL" id="BARW01000378">
    <property type="protein sequence ID" value="GAI63606.1"/>
    <property type="molecule type" value="Genomic_DNA"/>
</dbReference>
<reference evidence="1" key="1">
    <citation type="journal article" date="2014" name="Front. Microbiol.">
        <title>High frequency of phylogenetically diverse reductive dehalogenase-homologous genes in deep subseafloor sedimentary metagenomes.</title>
        <authorList>
            <person name="Kawai M."/>
            <person name="Futagami T."/>
            <person name="Toyoda A."/>
            <person name="Takaki Y."/>
            <person name="Nishi S."/>
            <person name="Hori S."/>
            <person name="Arai W."/>
            <person name="Tsubouchi T."/>
            <person name="Morono Y."/>
            <person name="Uchiyama I."/>
            <person name="Ito T."/>
            <person name="Fujiyama A."/>
            <person name="Inagaki F."/>
            <person name="Takami H."/>
        </authorList>
    </citation>
    <scope>NUCLEOTIDE SEQUENCE</scope>
    <source>
        <strain evidence="1">Expedition CK06-06</strain>
    </source>
</reference>
<organism evidence="1">
    <name type="scientific">marine sediment metagenome</name>
    <dbReference type="NCBI Taxonomy" id="412755"/>
    <lineage>
        <taxon>unclassified sequences</taxon>
        <taxon>metagenomes</taxon>
        <taxon>ecological metagenomes</taxon>
    </lineage>
</organism>
<evidence type="ECO:0000313" key="1">
    <source>
        <dbReference type="EMBL" id="GAI63606.1"/>
    </source>
</evidence>